<sequence>MVTTATPGETRTLLENITWQTFKAMLGDMGSKRSTRLAYDSKIVEIMTPLMPHENSNRMIEGFVVVLCEELGLEIKRTGSLTLTRDDLERGGEPDSSYYIQNESLVRAKDNINLETDPPPDLVLEVEYSKPRVDKLSLYAAIGIPEFWRYDGTVLRVYNLSEGQYSEVQISSTFATVAVKEIPRFIQESKKNGERAITHAFRVWVRQQIA</sequence>
<dbReference type="InterPro" id="IPR012296">
    <property type="entry name" value="Nuclease_put_TT1808"/>
</dbReference>
<dbReference type="InterPro" id="IPR008538">
    <property type="entry name" value="Uma2"/>
</dbReference>
<organism evidence="2 3">
    <name type="scientific">Cyanomargarita calcarea GSE-NOS-MK-12-04C</name>
    <dbReference type="NCBI Taxonomy" id="2839659"/>
    <lineage>
        <taxon>Bacteria</taxon>
        <taxon>Bacillati</taxon>
        <taxon>Cyanobacteriota</taxon>
        <taxon>Cyanophyceae</taxon>
        <taxon>Nostocales</taxon>
        <taxon>Cyanomargaritaceae</taxon>
        <taxon>Cyanomargarita</taxon>
    </lineage>
</organism>
<name>A0A951UTH4_9CYAN</name>
<proteinExistence type="predicted"/>
<dbReference type="GO" id="GO:0004519">
    <property type="term" value="F:endonuclease activity"/>
    <property type="evidence" value="ECO:0007669"/>
    <property type="project" value="UniProtKB-KW"/>
</dbReference>
<dbReference type="Gene3D" id="3.90.1570.10">
    <property type="entry name" value="tt1808, chain A"/>
    <property type="match status" value="1"/>
</dbReference>
<keyword evidence="2" id="KW-0378">Hydrolase</keyword>
<evidence type="ECO:0000313" key="3">
    <source>
        <dbReference type="Proteomes" id="UP000729701"/>
    </source>
</evidence>
<keyword evidence="2" id="KW-0540">Nuclease</keyword>
<comment type="caution">
    <text evidence="2">The sequence shown here is derived from an EMBL/GenBank/DDBJ whole genome shotgun (WGS) entry which is preliminary data.</text>
</comment>
<gene>
    <name evidence="2" type="ORF">KME60_15265</name>
</gene>
<keyword evidence="2" id="KW-0255">Endonuclease</keyword>
<dbReference type="PANTHER" id="PTHR47152">
    <property type="entry name" value="SLR2084 PROTEIN-RELATED"/>
    <property type="match status" value="1"/>
</dbReference>
<dbReference type="Pfam" id="PF05685">
    <property type="entry name" value="Uma2"/>
    <property type="match status" value="1"/>
</dbReference>
<dbReference type="CDD" id="cd06260">
    <property type="entry name" value="DUF820-like"/>
    <property type="match status" value="1"/>
</dbReference>
<dbReference type="InterPro" id="IPR011335">
    <property type="entry name" value="Restrct_endonuc-II-like"/>
</dbReference>
<dbReference type="EMBL" id="JAHHGZ010000015">
    <property type="protein sequence ID" value="MBW4668742.1"/>
    <property type="molecule type" value="Genomic_DNA"/>
</dbReference>
<reference evidence="2" key="2">
    <citation type="journal article" date="2022" name="Microbiol. Resour. Announc.">
        <title>Metagenome Sequencing to Explore Phylogenomics of Terrestrial Cyanobacteria.</title>
        <authorList>
            <person name="Ward R.D."/>
            <person name="Stajich J.E."/>
            <person name="Johansen J.R."/>
            <person name="Huntemann M."/>
            <person name="Clum A."/>
            <person name="Foster B."/>
            <person name="Foster B."/>
            <person name="Roux S."/>
            <person name="Palaniappan K."/>
            <person name="Varghese N."/>
            <person name="Mukherjee S."/>
            <person name="Reddy T.B.K."/>
            <person name="Daum C."/>
            <person name="Copeland A."/>
            <person name="Chen I.A."/>
            <person name="Ivanova N.N."/>
            <person name="Kyrpides N.C."/>
            <person name="Shapiro N."/>
            <person name="Eloe-Fadrosh E.A."/>
            <person name="Pietrasiak N."/>
        </authorList>
    </citation>
    <scope>NUCLEOTIDE SEQUENCE</scope>
    <source>
        <strain evidence="2">GSE-NOS-MK-12-04C</strain>
    </source>
</reference>
<dbReference type="Proteomes" id="UP000729701">
    <property type="component" value="Unassembled WGS sequence"/>
</dbReference>
<dbReference type="PANTHER" id="PTHR47152:SF1">
    <property type="entry name" value="SLL1186 PROTEIN"/>
    <property type="match status" value="1"/>
</dbReference>
<evidence type="ECO:0000313" key="2">
    <source>
        <dbReference type="EMBL" id="MBW4668742.1"/>
    </source>
</evidence>
<reference evidence="2" key="1">
    <citation type="submission" date="2021-05" db="EMBL/GenBank/DDBJ databases">
        <authorList>
            <person name="Pietrasiak N."/>
            <person name="Ward R."/>
            <person name="Stajich J.E."/>
            <person name="Kurbessoian T."/>
        </authorList>
    </citation>
    <scope>NUCLEOTIDE SEQUENCE</scope>
    <source>
        <strain evidence="2">GSE-NOS-MK-12-04C</strain>
    </source>
</reference>
<protein>
    <submittedName>
        <fullName evidence="2">Uma2 family endonuclease</fullName>
    </submittedName>
</protein>
<evidence type="ECO:0000259" key="1">
    <source>
        <dbReference type="Pfam" id="PF05685"/>
    </source>
</evidence>
<dbReference type="SUPFAM" id="SSF52980">
    <property type="entry name" value="Restriction endonuclease-like"/>
    <property type="match status" value="1"/>
</dbReference>
<dbReference type="AlphaFoldDB" id="A0A951UTH4"/>
<accession>A0A951UTH4</accession>
<feature type="domain" description="Putative restriction endonuclease" evidence="1">
    <location>
        <begin position="19"/>
        <end position="179"/>
    </location>
</feature>